<evidence type="ECO:0000256" key="3">
    <source>
        <dbReference type="ARBA" id="ARBA00023163"/>
    </source>
</evidence>
<feature type="compositionally biased region" description="Pro residues" evidence="5">
    <location>
        <begin position="57"/>
        <end position="69"/>
    </location>
</feature>
<protein>
    <recommendedName>
        <fullName evidence="6">Zn(2)-C6 fungal-type domain-containing protein</fullName>
    </recommendedName>
</protein>
<feature type="compositionally biased region" description="Polar residues" evidence="5">
    <location>
        <begin position="94"/>
        <end position="110"/>
    </location>
</feature>
<feature type="region of interest" description="Disordered" evidence="5">
    <location>
        <begin position="212"/>
        <end position="231"/>
    </location>
</feature>
<dbReference type="CDD" id="cd00067">
    <property type="entry name" value="GAL4"/>
    <property type="match status" value="1"/>
</dbReference>
<accession>A0A0D2BGP7</accession>
<name>A0A0D2BGP7_9EURO</name>
<dbReference type="InterPro" id="IPR036864">
    <property type="entry name" value="Zn2-C6_fun-type_DNA-bd_sf"/>
</dbReference>
<keyword evidence="3" id="KW-0804">Transcription</keyword>
<dbReference type="SMART" id="SM00066">
    <property type="entry name" value="GAL4"/>
    <property type="match status" value="1"/>
</dbReference>
<dbReference type="GO" id="GO:0000981">
    <property type="term" value="F:DNA-binding transcription factor activity, RNA polymerase II-specific"/>
    <property type="evidence" value="ECO:0007669"/>
    <property type="project" value="InterPro"/>
</dbReference>
<dbReference type="HOGENOM" id="CLU_041567_0_0_1"/>
<dbReference type="GO" id="GO:0003677">
    <property type="term" value="F:DNA binding"/>
    <property type="evidence" value="ECO:0007669"/>
    <property type="project" value="UniProtKB-KW"/>
</dbReference>
<dbReference type="Pfam" id="PF00172">
    <property type="entry name" value="Zn_clus"/>
    <property type="match status" value="1"/>
</dbReference>
<gene>
    <name evidence="7" type="ORF">PV06_11075</name>
</gene>
<keyword evidence="4" id="KW-0539">Nucleus</keyword>
<dbReference type="SUPFAM" id="SSF57701">
    <property type="entry name" value="Zn2/Cys6 DNA-binding domain"/>
    <property type="match status" value="1"/>
</dbReference>
<organism evidence="7 8">
    <name type="scientific">Exophiala oligosperma</name>
    <dbReference type="NCBI Taxonomy" id="215243"/>
    <lineage>
        <taxon>Eukaryota</taxon>
        <taxon>Fungi</taxon>
        <taxon>Dikarya</taxon>
        <taxon>Ascomycota</taxon>
        <taxon>Pezizomycotina</taxon>
        <taxon>Eurotiomycetes</taxon>
        <taxon>Chaetothyriomycetidae</taxon>
        <taxon>Chaetothyriales</taxon>
        <taxon>Herpotrichiellaceae</taxon>
        <taxon>Exophiala</taxon>
    </lineage>
</organism>
<dbReference type="GeneID" id="27363149"/>
<dbReference type="RefSeq" id="XP_016256873.1">
    <property type="nucleotide sequence ID" value="XM_016412692.1"/>
</dbReference>
<evidence type="ECO:0000313" key="8">
    <source>
        <dbReference type="Proteomes" id="UP000053342"/>
    </source>
</evidence>
<dbReference type="OrthoDB" id="25818at2759"/>
<feature type="region of interest" description="Disordered" evidence="5">
    <location>
        <begin position="1"/>
        <end position="124"/>
    </location>
</feature>
<reference evidence="7 8" key="1">
    <citation type="submission" date="2015-01" db="EMBL/GenBank/DDBJ databases">
        <title>The Genome Sequence of Exophiala oligosperma CBS72588.</title>
        <authorList>
            <consortium name="The Broad Institute Genomics Platform"/>
            <person name="Cuomo C."/>
            <person name="de Hoog S."/>
            <person name="Gorbushina A."/>
            <person name="Stielow B."/>
            <person name="Teixiera M."/>
            <person name="Abouelleil A."/>
            <person name="Chapman S.B."/>
            <person name="Priest M."/>
            <person name="Young S.K."/>
            <person name="Wortman J."/>
            <person name="Nusbaum C."/>
            <person name="Birren B."/>
        </authorList>
    </citation>
    <scope>NUCLEOTIDE SEQUENCE [LARGE SCALE GENOMIC DNA]</scope>
    <source>
        <strain evidence="7 8">CBS 72588</strain>
    </source>
</reference>
<evidence type="ECO:0000256" key="2">
    <source>
        <dbReference type="ARBA" id="ARBA00023125"/>
    </source>
</evidence>
<dbReference type="VEuPathDB" id="FungiDB:PV06_11075"/>
<dbReference type="STRING" id="215243.A0A0D2BGP7"/>
<evidence type="ECO:0000256" key="1">
    <source>
        <dbReference type="ARBA" id="ARBA00023015"/>
    </source>
</evidence>
<proteinExistence type="predicted"/>
<keyword evidence="8" id="KW-1185">Reference proteome</keyword>
<keyword evidence="1" id="KW-0805">Transcription regulation</keyword>
<dbReference type="Proteomes" id="UP000053342">
    <property type="component" value="Unassembled WGS sequence"/>
</dbReference>
<feature type="domain" description="Zn(2)-C6 fungal-type" evidence="6">
    <location>
        <begin position="149"/>
        <end position="218"/>
    </location>
</feature>
<sequence>MAYAHHVTPSKSPEVVEAPCEQNFKRDGGGDGLLFSEKPNAPTESDGADAGDLSPCTPSPLPHHSPAPPQQSFGRLGDARGNSLESIPQPEFLDTSQGLQSKETISSSHSDTPDINPAEKAGPASVVSDVSVHDVVISHDKANRIGLFTRTRTGCLSCRRRKKKCDEHRPSCEYSPFSSGITRHEYSSDSPTHVMAGVNCLRLNLYCEGYDPGPRRMEPRPTPSPTTMGRNLGAEDTTLLALAQQSERYGSVSSDFLPNKCLSHSDEYHKKPKYLPRLAELDWPTLGKGSQGGWPLKLTDVCGRQSSLLTEAIPRPIQPSNPRPISYCPRALPTYASLPQPLEPSILYGSDIAQQPRLRELPSPLRRLTELYDLSSAGRELCTHRE</sequence>
<dbReference type="InterPro" id="IPR001138">
    <property type="entry name" value="Zn2Cys6_DnaBD"/>
</dbReference>
<evidence type="ECO:0000256" key="4">
    <source>
        <dbReference type="ARBA" id="ARBA00023242"/>
    </source>
</evidence>
<evidence type="ECO:0000256" key="5">
    <source>
        <dbReference type="SAM" id="MobiDB-lite"/>
    </source>
</evidence>
<dbReference type="AlphaFoldDB" id="A0A0D2BGP7"/>
<dbReference type="EMBL" id="KN847350">
    <property type="protein sequence ID" value="KIW36657.1"/>
    <property type="molecule type" value="Genomic_DNA"/>
</dbReference>
<dbReference type="GO" id="GO:0008270">
    <property type="term" value="F:zinc ion binding"/>
    <property type="evidence" value="ECO:0007669"/>
    <property type="project" value="InterPro"/>
</dbReference>
<evidence type="ECO:0000259" key="6">
    <source>
        <dbReference type="SMART" id="SM00066"/>
    </source>
</evidence>
<dbReference type="Gene3D" id="4.10.240.10">
    <property type="entry name" value="Zn(2)-C6 fungal-type DNA-binding domain"/>
    <property type="match status" value="1"/>
</dbReference>
<keyword evidence="2" id="KW-0238">DNA-binding</keyword>
<evidence type="ECO:0000313" key="7">
    <source>
        <dbReference type="EMBL" id="KIW36657.1"/>
    </source>
</evidence>